<dbReference type="Pfam" id="PF07653">
    <property type="entry name" value="SH3_2"/>
    <property type="match status" value="1"/>
</dbReference>
<dbReference type="InterPro" id="IPR036028">
    <property type="entry name" value="SH3-like_dom_sf"/>
</dbReference>
<dbReference type="SUPFAM" id="SSF50044">
    <property type="entry name" value="SH3-domain"/>
    <property type="match status" value="2"/>
</dbReference>
<dbReference type="InterPro" id="IPR001452">
    <property type="entry name" value="SH3_domain"/>
</dbReference>
<dbReference type="PANTHER" id="PTHR15176">
    <property type="entry name" value="NEPHROCYSTIN"/>
    <property type="match status" value="1"/>
</dbReference>
<evidence type="ECO:0000256" key="2">
    <source>
        <dbReference type="PROSITE-ProRule" id="PRU00192"/>
    </source>
</evidence>
<evidence type="ECO:0000256" key="3">
    <source>
        <dbReference type="SAM" id="MobiDB-lite"/>
    </source>
</evidence>
<feature type="compositionally biased region" description="Acidic residues" evidence="3">
    <location>
        <begin position="147"/>
        <end position="156"/>
    </location>
</feature>
<dbReference type="PROSITE" id="PS50002">
    <property type="entry name" value="SH3"/>
    <property type="match status" value="2"/>
</dbReference>
<dbReference type="PRINTS" id="PR00499">
    <property type="entry name" value="P67PHOX"/>
</dbReference>
<sequence length="292" mass="32423">MPCDDRVFHMYDKVFKVIFIPTSIRNIVEPVNEPFLGRITGSASVDTLVRVGLEKQHGLTPESRMTVIDDFSAAVDDELSVSQGQLVYMLYTEQEWMYVISDDGKEGFIPRSFAKPLRSPASHRRPPPTALSQVASKPGLLITMTSTDDEGNDGDESNSPTNSSSQAVGFTEDDLHQGPADHDTEKAVGDEQQDLALDLPDIQPFEKREVGKWVALFPFEGQQEDDVRLSKGEVVVVLNKEDADWLWVRRSSGQEGFAPRSFLCHLPDDLRISGVSGVRYSRPRGASGHCRT</sequence>
<dbReference type="Gene3D" id="2.30.30.40">
    <property type="entry name" value="SH3 Domains"/>
    <property type="match status" value="2"/>
</dbReference>
<evidence type="ECO:0000259" key="4">
    <source>
        <dbReference type="PROSITE" id="PS50002"/>
    </source>
</evidence>
<dbReference type="InterPro" id="IPR039687">
    <property type="entry name" value="NPHP1"/>
</dbReference>
<gene>
    <name evidence="5" type="ORF">BaRGS_00005477</name>
</gene>
<feature type="compositionally biased region" description="Basic and acidic residues" evidence="3">
    <location>
        <begin position="173"/>
        <end position="187"/>
    </location>
</feature>
<evidence type="ECO:0000313" key="6">
    <source>
        <dbReference type="Proteomes" id="UP001519460"/>
    </source>
</evidence>
<dbReference type="EMBL" id="JACVVK020000021">
    <property type="protein sequence ID" value="KAK7503212.1"/>
    <property type="molecule type" value="Genomic_DNA"/>
</dbReference>
<dbReference type="Proteomes" id="UP001519460">
    <property type="component" value="Unassembled WGS sequence"/>
</dbReference>
<feature type="domain" description="SH3" evidence="4">
    <location>
        <begin position="208"/>
        <end position="268"/>
    </location>
</feature>
<evidence type="ECO:0000313" key="5">
    <source>
        <dbReference type="EMBL" id="KAK7503212.1"/>
    </source>
</evidence>
<keyword evidence="1 2" id="KW-0728">SH3 domain</keyword>
<feature type="compositionally biased region" description="Polar residues" evidence="3">
    <location>
        <begin position="157"/>
        <end position="168"/>
    </location>
</feature>
<dbReference type="PANTHER" id="PTHR15176:SF1">
    <property type="entry name" value="NEPHROCYSTIN-1"/>
    <property type="match status" value="1"/>
</dbReference>
<keyword evidence="6" id="KW-1185">Reference proteome</keyword>
<comment type="caution">
    <text evidence="5">The sequence shown here is derived from an EMBL/GenBank/DDBJ whole genome shotgun (WGS) entry which is preliminary data.</text>
</comment>
<accession>A0ABD0LV33</accession>
<protein>
    <recommendedName>
        <fullName evidence="4">SH3 domain-containing protein</fullName>
    </recommendedName>
</protein>
<feature type="region of interest" description="Disordered" evidence="3">
    <location>
        <begin position="116"/>
        <end position="187"/>
    </location>
</feature>
<dbReference type="AlphaFoldDB" id="A0ABD0LV33"/>
<feature type="domain" description="SH3" evidence="4">
    <location>
        <begin position="60"/>
        <end position="119"/>
    </location>
</feature>
<dbReference type="Pfam" id="PF00018">
    <property type="entry name" value="SH3_1"/>
    <property type="match status" value="1"/>
</dbReference>
<feature type="non-terminal residue" evidence="5">
    <location>
        <position position="292"/>
    </location>
</feature>
<dbReference type="SMART" id="SM00326">
    <property type="entry name" value="SH3"/>
    <property type="match status" value="2"/>
</dbReference>
<name>A0ABD0LV33_9CAEN</name>
<evidence type="ECO:0000256" key="1">
    <source>
        <dbReference type="ARBA" id="ARBA00022443"/>
    </source>
</evidence>
<organism evidence="5 6">
    <name type="scientific">Batillaria attramentaria</name>
    <dbReference type="NCBI Taxonomy" id="370345"/>
    <lineage>
        <taxon>Eukaryota</taxon>
        <taxon>Metazoa</taxon>
        <taxon>Spiralia</taxon>
        <taxon>Lophotrochozoa</taxon>
        <taxon>Mollusca</taxon>
        <taxon>Gastropoda</taxon>
        <taxon>Caenogastropoda</taxon>
        <taxon>Sorbeoconcha</taxon>
        <taxon>Cerithioidea</taxon>
        <taxon>Batillariidae</taxon>
        <taxon>Batillaria</taxon>
    </lineage>
</organism>
<reference evidence="5 6" key="1">
    <citation type="journal article" date="2023" name="Sci. Data">
        <title>Genome assembly of the Korean intertidal mud-creeper Batillaria attramentaria.</title>
        <authorList>
            <person name="Patra A.K."/>
            <person name="Ho P.T."/>
            <person name="Jun S."/>
            <person name="Lee S.J."/>
            <person name="Kim Y."/>
            <person name="Won Y.J."/>
        </authorList>
    </citation>
    <scope>NUCLEOTIDE SEQUENCE [LARGE SCALE GENOMIC DNA]</scope>
    <source>
        <strain evidence="5">Wonlab-2016</strain>
    </source>
</reference>
<proteinExistence type="predicted"/>
<dbReference type="CDD" id="cd00174">
    <property type="entry name" value="SH3"/>
    <property type="match status" value="2"/>
</dbReference>